<dbReference type="Pfam" id="PF00565">
    <property type="entry name" value="SNase"/>
    <property type="match status" value="1"/>
</dbReference>
<sequence length="175" mass="19701">MSLQYSKITAFIIALPAVAVSGIAHARSSLPPQDFQVEVIDGDTLRVKGSRQSIRLFGVDACEAEQTAKARNGAVMRCGDPAVSALQRWTAGRTIRCEIRDYDRYSRALAVCGTAQVPDFSAELIRQGLAIAYRYRSRAVWPEYQRIEDSAKRQGKGIWAYSFDEPWVYRKEHKQ</sequence>
<keyword evidence="4" id="KW-1185">Reference proteome</keyword>
<proteinExistence type="predicted"/>
<dbReference type="SMART" id="SM00318">
    <property type="entry name" value="SNc"/>
    <property type="match status" value="1"/>
</dbReference>
<dbReference type="GO" id="GO:0004519">
    <property type="term" value="F:endonuclease activity"/>
    <property type="evidence" value="ECO:0007669"/>
    <property type="project" value="UniProtKB-KW"/>
</dbReference>
<keyword evidence="3" id="KW-0540">Nuclease</keyword>
<protein>
    <submittedName>
        <fullName evidence="3">Endonuclease YncB(Thermonuclease family)</fullName>
    </submittedName>
</protein>
<dbReference type="InterPro" id="IPR016071">
    <property type="entry name" value="Staphylococal_nuclease_OB-fold"/>
</dbReference>
<dbReference type="InterPro" id="IPR035437">
    <property type="entry name" value="SNase_OB-fold_sf"/>
</dbReference>
<feature type="domain" description="TNase-like" evidence="2">
    <location>
        <begin position="39"/>
        <end position="161"/>
    </location>
</feature>
<dbReference type="PANTHER" id="PTHR12302:SF26">
    <property type="entry name" value="BLR1266 PROTEIN"/>
    <property type="match status" value="1"/>
</dbReference>
<gene>
    <name evidence="3" type="ORF">GGQ73_004443</name>
</gene>
<evidence type="ECO:0000313" key="4">
    <source>
        <dbReference type="Proteomes" id="UP000565286"/>
    </source>
</evidence>
<comment type="caution">
    <text evidence="3">The sequence shown here is derived from an EMBL/GenBank/DDBJ whole genome shotgun (WGS) entry which is preliminary data.</text>
</comment>
<dbReference type="Gene3D" id="2.40.50.90">
    <property type="match status" value="1"/>
</dbReference>
<evidence type="ECO:0000259" key="2">
    <source>
        <dbReference type="PROSITE" id="PS50830"/>
    </source>
</evidence>
<keyword evidence="3" id="KW-0255">Endonuclease</keyword>
<dbReference type="EMBL" id="JACIDV010000018">
    <property type="protein sequence ID" value="MBB3948456.1"/>
    <property type="molecule type" value="Genomic_DNA"/>
</dbReference>
<dbReference type="SUPFAM" id="SSF50199">
    <property type="entry name" value="Staphylococcal nuclease"/>
    <property type="match status" value="1"/>
</dbReference>
<evidence type="ECO:0000256" key="1">
    <source>
        <dbReference type="SAM" id="SignalP"/>
    </source>
</evidence>
<name>A0A7W6G5E3_9HYPH</name>
<reference evidence="3 4" key="1">
    <citation type="submission" date="2020-08" db="EMBL/GenBank/DDBJ databases">
        <title>Genomic Encyclopedia of Type Strains, Phase IV (KMG-IV): sequencing the most valuable type-strain genomes for metagenomic binning, comparative biology and taxonomic classification.</title>
        <authorList>
            <person name="Goeker M."/>
        </authorList>
    </citation>
    <scope>NUCLEOTIDE SEQUENCE [LARGE SCALE GENOMIC DNA]</scope>
    <source>
        <strain evidence="3 4">DSM 26438</strain>
    </source>
</reference>
<dbReference type="RefSeq" id="WP_183897782.1">
    <property type="nucleotide sequence ID" value="NZ_JACIDV010000018.1"/>
</dbReference>
<feature type="chain" id="PRO_5030760014" evidence="1">
    <location>
        <begin position="27"/>
        <end position="175"/>
    </location>
</feature>
<accession>A0A7W6G5E3</accession>
<evidence type="ECO:0000313" key="3">
    <source>
        <dbReference type="EMBL" id="MBB3948456.1"/>
    </source>
</evidence>
<keyword evidence="3" id="KW-0378">Hydrolase</keyword>
<dbReference type="Proteomes" id="UP000565286">
    <property type="component" value="Unassembled WGS sequence"/>
</dbReference>
<dbReference type="AlphaFoldDB" id="A0A7W6G5E3"/>
<keyword evidence="1" id="KW-0732">Signal</keyword>
<dbReference type="PROSITE" id="PS50830">
    <property type="entry name" value="TNASE_3"/>
    <property type="match status" value="1"/>
</dbReference>
<organism evidence="3 4">
    <name type="scientific">Rhizobium skierniewicense</name>
    <dbReference type="NCBI Taxonomy" id="984260"/>
    <lineage>
        <taxon>Bacteria</taxon>
        <taxon>Pseudomonadati</taxon>
        <taxon>Pseudomonadota</taxon>
        <taxon>Alphaproteobacteria</taxon>
        <taxon>Hyphomicrobiales</taxon>
        <taxon>Rhizobiaceae</taxon>
        <taxon>Rhizobium/Agrobacterium group</taxon>
        <taxon>Rhizobium</taxon>
    </lineage>
</organism>
<feature type="signal peptide" evidence="1">
    <location>
        <begin position="1"/>
        <end position="26"/>
    </location>
</feature>
<dbReference type="PANTHER" id="PTHR12302">
    <property type="entry name" value="EBNA2 BINDING PROTEIN P100"/>
    <property type="match status" value="1"/>
</dbReference>